<organism evidence="5 6">
    <name type="scientific">Candidatus Iainarchaeum sp</name>
    <dbReference type="NCBI Taxonomy" id="3101447"/>
    <lineage>
        <taxon>Archaea</taxon>
        <taxon>Candidatus Iainarchaeota</taxon>
        <taxon>Candidatus Iainarchaeia</taxon>
        <taxon>Candidatus Iainarchaeales</taxon>
        <taxon>Candidatus Iainarchaeaceae</taxon>
        <taxon>Candidatus Iainarchaeum</taxon>
    </lineage>
</organism>
<evidence type="ECO:0000313" key="5">
    <source>
        <dbReference type="EMBL" id="MBN2067806.1"/>
    </source>
</evidence>
<proteinExistence type="inferred from homology"/>
<sequence>MPEEKQEKKAETQKEQKPKGKEIRYIVRIATKDLDGNMPIYRALAKIKGIGIRMAKNIAIVFEKEDKIAFDSKLGLLPEELDKKLEDIVLNPEKHGIPIWSLNKQKETETGENKHLVMADLDFGLRKDLQRLNLIKSYRGLRHSWGLTVRGQRTKSTHRGKGGVVGVMKKDARIAMGDSGKKTEKKESK</sequence>
<dbReference type="InterPro" id="IPR027437">
    <property type="entry name" value="Rbsml_uS13_C"/>
</dbReference>
<evidence type="ECO:0000256" key="3">
    <source>
        <dbReference type="ARBA" id="ARBA00023274"/>
    </source>
</evidence>
<dbReference type="InterPro" id="IPR018269">
    <property type="entry name" value="Ribosomal_uS13_CS"/>
</dbReference>
<accession>A0A938YUK4</accession>
<dbReference type="InterPro" id="IPR001892">
    <property type="entry name" value="Ribosomal_uS13"/>
</dbReference>
<dbReference type="Gene3D" id="4.10.910.10">
    <property type="entry name" value="30s ribosomal protein s13, domain 2"/>
    <property type="match status" value="1"/>
</dbReference>
<comment type="caution">
    <text evidence="5">The sequence shown here is derived from an EMBL/GenBank/DDBJ whole genome shotgun (WGS) entry which is preliminary data.</text>
</comment>
<dbReference type="InterPro" id="IPR010979">
    <property type="entry name" value="Ribosomal_uS13-like_H2TH"/>
</dbReference>
<comment type="similarity">
    <text evidence="1">Belongs to the universal ribosomal protein uS13 family.</text>
</comment>
<keyword evidence="3" id="KW-0687">Ribonucleoprotein</keyword>
<dbReference type="Pfam" id="PF00416">
    <property type="entry name" value="Ribosomal_S13"/>
    <property type="match status" value="1"/>
</dbReference>
<dbReference type="Gene3D" id="1.10.8.50">
    <property type="match status" value="1"/>
</dbReference>
<evidence type="ECO:0000256" key="4">
    <source>
        <dbReference type="ARBA" id="ARBA00035315"/>
    </source>
</evidence>
<dbReference type="EMBL" id="JAFGDB010000087">
    <property type="protein sequence ID" value="MBN2067806.1"/>
    <property type="molecule type" value="Genomic_DNA"/>
</dbReference>
<dbReference type="Proteomes" id="UP000809243">
    <property type="component" value="Unassembled WGS sequence"/>
</dbReference>
<name>A0A938YUK4_9ARCH</name>
<dbReference type="PANTHER" id="PTHR10871">
    <property type="entry name" value="30S RIBOSOMAL PROTEIN S13/40S RIBOSOMAL PROTEIN S18"/>
    <property type="match status" value="1"/>
</dbReference>
<dbReference type="GO" id="GO:0006412">
    <property type="term" value="P:translation"/>
    <property type="evidence" value="ECO:0007669"/>
    <property type="project" value="InterPro"/>
</dbReference>
<protein>
    <recommendedName>
        <fullName evidence="4">30S ribosomal protein S13</fullName>
    </recommendedName>
</protein>
<dbReference type="PANTHER" id="PTHR10871:SF3">
    <property type="entry name" value="SMALL RIBOSOMAL SUBUNIT PROTEIN US13"/>
    <property type="match status" value="1"/>
</dbReference>
<dbReference type="GO" id="GO:0003723">
    <property type="term" value="F:RNA binding"/>
    <property type="evidence" value="ECO:0007669"/>
    <property type="project" value="InterPro"/>
</dbReference>
<dbReference type="GO" id="GO:0003735">
    <property type="term" value="F:structural constituent of ribosome"/>
    <property type="evidence" value="ECO:0007669"/>
    <property type="project" value="InterPro"/>
</dbReference>
<dbReference type="AlphaFoldDB" id="A0A938YUK4"/>
<dbReference type="GO" id="GO:0005829">
    <property type="term" value="C:cytosol"/>
    <property type="evidence" value="ECO:0007669"/>
    <property type="project" value="TreeGrafter"/>
</dbReference>
<dbReference type="SUPFAM" id="SSF46946">
    <property type="entry name" value="S13-like H2TH domain"/>
    <property type="match status" value="1"/>
</dbReference>
<gene>
    <name evidence="5" type="ORF">JW744_05035</name>
</gene>
<dbReference type="PROSITE" id="PS50159">
    <property type="entry name" value="RIBOSOMAL_S13_2"/>
    <property type="match status" value="1"/>
</dbReference>
<evidence type="ECO:0000313" key="6">
    <source>
        <dbReference type="Proteomes" id="UP000809243"/>
    </source>
</evidence>
<evidence type="ECO:0000256" key="2">
    <source>
        <dbReference type="ARBA" id="ARBA00022980"/>
    </source>
</evidence>
<dbReference type="GO" id="GO:0015935">
    <property type="term" value="C:small ribosomal subunit"/>
    <property type="evidence" value="ECO:0007669"/>
    <property type="project" value="TreeGrafter"/>
</dbReference>
<dbReference type="NCBIfam" id="NF003140">
    <property type="entry name" value="PRK04053.1"/>
    <property type="match status" value="1"/>
</dbReference>
<keyword evidence="2 5" id="KW-0689">Ribosomal protein</keyword>
<evidence type="ECO:0000256" key="1">
    <source>
        <dbReference type="ARBA" id="ARBA00008080"/>
    </source>
</evidence>
<dbReference type="PROSITE" id="PS00646">
    <property type="entry name" value="RIBOSOMAL_S13_1"/>
    <property type="match status" value="1"/>
</dbReference>
<reference evidence="5" key="1">
    <citation type="submission" date="2021-01" db="EMBL/GenBank/DDBJ databases">
        <title>Active Sulfur Cycling in an Early Earth Analoge.</title>
        <authorList>
            <person name="Hahn C.R."/>
            <person name="Youssef N.H."/>
            <person name="Elshahed M."/>
        </authorList>
    </citation>
    <scope>NUCLEOTIDE SEQUENCE</scope>
    <source>
        <strain evidence="5">Zod_Metabat.1151</strain>
    </source>
</reference>